<name>A0A9E7AHT6_9ACTN</name>
<proteinExistence type="predicted"/>
<dbReference type="Pfam" id="PF05991">
    <property type="entry name" value="NYN_YacP"/>
    <property type="match status" value="1"/>
</dbReference>
<gene>
    <name evidence="1" type="ORF">M3I19_06580</name>
</gene>
<evidence type="ECO:0000313" key="1">
    <source>
        <dbReference type="EMBL" id="UQF78829.1"/>
    </source>
</evidence>
<dbReference type="Proteomes" id="UP000831562">
    <property type="component" value="Chromosome"/>
</dbReference>
<accession>A0A9E7AHT6</accession>
<dbReference type="AlphaFoldDB" id="A0A9E7AHT6"/>
<reference evidence="1" key="1">
    <citation type="submission" date="2022-05" db="EMBL/GenBank/DDBJ databases">
        <title>Using nanopore sequencing to obtain complete genomes from saliva samples.</title>
        <authorList>
            <person name="Baker J.L."/>
        </authorList>
    </citation>
    <scope>NUCLEOTIDE SEQUENCE</scope>
    <source>
        <strain evidence="1">JCVI-JB-Lp32</strain>
    </source>
</reference>
<dbReference type="EMBL" id="CP097092">
    <property type="protein sequence ID" value="UQF78829.1"/>
    <property type="molecule type" value="Genomic_DNA"/>
</dbReference>
<sequence length="83" mass="9343">MVTDAREAGRKVFLVTSDRDIRATAGFGPGEVTRIASASLVHEISQADNVVEEMRRDQVSTRMTLEDRISPDQREKLWKLLGK</sequence>
<evidence type="ECO:0000313" key="2">
    <source>
        <dbReference type="Proteomes" id="UP000831562"/>
    </source>
</evidence>
<organism evidence="1 2">
    <name type="scientific">Lancefieldella parvula</name>
    <dbReference type="NCBI Taxonomy" id="1382"/>
    <lineage>
        <taxon>Bacteria</taxon>
        <taxon>Bacillati</taxon>
        <taxon>Actinomycetota</taxon>
        <taxon>Coriobacteriia</taxon>
        <taxon>Coriobacteriales</taxon>
        <taxon>Atopobiaceae</taxon>
        <taxon>Lancefieldella</taxon>
    </lineage>
</organism>
<dbReference type="InterPro" id="IPR010298">
    <property type="entry name" value="YacP-like"/>
</dbReference>
<protein>
    <submittedName>
        <fullName evidence="1">NYN domain-containing protein</fullName>
    </submittedName>
</protein>